<evidence type="ECO:0000256" key="1">
    <source>
        <dbReference type="ARBA" id="ARBA00006499"/>
    </source>
</evidence>
<evidence type="ECO:0000313" key="5">
    <source>
        <dbReference type="Proteomes" id="UP000048984"/>
    </source>
</evidence>
<dbReference type="InterPro" id="IPR029058">
    <property type="entry name" value="AB_hydrolase_fold"/>
</dbReference>
<keyword evidence="5" id="KW-1185">Reference proteome</keyword>
<dbReference type="RefSeq" id="WP_054361278.1">
    <property type="nucleotide sequence ID" value="NZ_LJYW01000001.1"/>
</dbReference>
<dbReference type="Proteomes" id="UP000048984">
    <property type="component" value="Unassembled WGS sequence"/>
</dbReference>
<dbReference type="Gene3D" id="3.40.50.1820">
    <property type="entry name" value="alpha/beta hydrolase"/>
    <property type="match status" value="1"/>
</dbReference>
<dbReference type="InterPro" id="IPR050565">
    <property type="entry name" value="LYPA1-2/EST-like"/>
</dbReference>
<keyword evidence="2" id="KW-0378">Hydrolase</keyword>
<dbReference type="EMBL" id="LJYW01000001">
    <property type="protein sequence ID" value="KPL55111.1"/>
    <property type="molecule type" value="Genomic_DNA"/>
</dbReference>
<feature type="domain" description="Phospholipase/carboxylesterase/thioesterase" evidence="3">
    <location>
        <begin position="26"/>
        <end position="216"/>
    </location>
</feature>
<organism evidence="4 5">
    <name type="scientific">Prosthecodimorpha hirschii</name>
    <dbReference type="NCBI Taxonomy" id="665126"/>
    <lineage>
        <taxon>Bacteria</taxon>
        <taxon>Pseudomonadati</taxon>
        <taxon>Pseudomonadota</taxon>
        <taxon>Alphaproteobacteria</taxon>
        <taxon>Hyphomicrobiales</taxon>
        <taxon>Ancalomicrobiaceae</taxon>
        <taxon>Prosthecodimorpha</taxon>
    </lineage>
</organism>
<dbReference type="PANTHER" id="PTHR10655:SF17">
    <property type="entry name" value="LYSOPHOSPHOLIPASE-LIKE PROTEIN 1"/>
    <property type="match status" value="1"/>
</dbReference>
<accession>A0A0P6VU92</accession>
<dbReference type="AlphaFoldDB" id="A0A0P6VU92"/>
<dbReference type="Pfam" id="PF02230">
    <property type="entry name" value="Abhydrolase_2"/>
    <property type="match status" value="1"/>
</dbReference>
<comment type="similarity">
    <text evidence="1">Belongs to the AB hydrolase superfamily. AB hydrolase 2 family.</text>
</comment>
<dbReference type="GO" id="GO:0016787">
    <property type="term" value="F:hydrolase activity"/>
    <property type="evidence" value="ECO:0007669"/>
    <property type="project" value="UniProtKB-KW"/>
</dbReference>
<name>A0A0P6VU92_9HYPH</name>
<dbReference type="SUPFAM" id="SSF53474">
    <property type="entry name" value="alpha/beta-Hydrolases"/>
    <property type="match status" value="1"/>
</dbReference>
<dbReference type="InterPro" id="IPR003140">
    <property type="entry name" value="PLipase/COase/thioEstase"/>
</dbReference>
<gene>
    <name evidence="4" type="ORF">ABB55_25160</name>
</gene>
<dbReference type="PANTHER" id="PTHR10655">
    <property type="entry name" value="LYSOPHOSPHOLIPASE-RELATED"/>
    <property type="match status" value="1"/>
</dbReference>
<reference evidence="4 5" key="2">
    <citation type="submission" date="2015-10" db="EMBL/GenBank/DDBJ databases">
        <title>Draft Genome Sequence of Prosthecomicrobium hirschii ATCC 27832.</title>
        <authorList>
            <person name="Daniel J."/>
            <person name="Givan S.A."/>
            <person name="Brun Y.V."/>
            <person name="Brown P.J."/>
        </authorList>
    </citation>
    <scope>NUCLEOTIDE SEQUENCE [LARGE SCALE GENOMIC DNA]</scope>
    <source>
        <strain evidence="4 5">16</strain>
    </source>
</reference>
<protein>
    <recommendedName>
        <fullName evidence="3">Phospholipase/carboxylesterase/thioesterase domain-containing protein</fullName>
    </recommendedName>
</protein>
<reference evidence="4 5" key="1">
    <citation type="submission" date="2015-09" db="EMBL/GenBank/DDBJ databases">
        <authorList>
            <person name="Jackson K.R."/>
            <person name="Lunt B.L."/>
            <person name="Fisher J.N.B."/>
            <person name="Gardner A.V."/>
            <person name="Bailey M.E."/>
            <person name="Deus L.M."/>
            <person name="Earl A.S."/>
            <person name="Gibby P.D."/>
            <person name="Hartmann K.A."/>
            <person name="Liu J.E."/>
            <person name="Manci A.M."/>
            <person name="Nielsen D.A."/>
            <person name="Solomon M.B."/>
            <person name="Breakwell D.P."/>
            <person name="Burnett S.H."/>
            <person name="Grose J.H."/>
        </authorList>
    </citation>
    <scope>NUCLEOTIDE SEQUENCE [LARGE SCALE GENOMIC DNA]</scope>
    <source>
        <strain evidence="4 5">16</strain>
    </source>
</reference>
<evidence type="ECO:0000256" key="2">
    <source>
        <dbReference type="ARBA" id="ARBA00022801"/>
    </source>
</evidence>
<dbReference type="STRING" id="665126.ABB55_25160"/>
<evidence type="ECO:0000313" key="4">
    <source>
        <dbReference type="EMBL" id="KPL55111.1"/>
    </source>
</evidence>
<sequence>MTLLLDHPPAGPHARARIATAGAPLAAAAAVVILIHGRGSDADDMLGLARHLGRADLAVLAPEAVGNTWYPGRFLEPVARNEPWLGSALALVDGLVGAAAAAGHPAKRILVGGFSQGACLALEYAWRHPGRIGAAVGLSGGLIGPLGSHAATPGSFDGLPVFLGCNEADPHIPLDHVGETAALFRQAGAVVDERIYPGFGHAVNRDELTALADIVEALVKA</sequence>
<comment type="caution">
    <text evidence="4">The sequence shown here is derived from an EMBL/GenBank/DDBJ whole genome shotgun (WGS) entry which is preliminary data.</text>
</comment>
<proteinExistence type="inferred from homology"/>
<evidence type="ECO:0000259" key="3">
    <source>
        <dbReference type="Pfam" id="PF02230"/>
    </source>
</evidence>